<comment type="subunit">
    <text evidence="2">Homodimer.</text>
</comment>
<protein>
    <submittedName>
        <fullName evidence="4">Diaminopimelate decarboxylase</fullName>
        <ecNumber evidence="4">4.1.1.20</ecNumber>
    </submittedName>
</protein>
<evidence type="ECO:0000256" key="1">
    <source>
        <dbReference type="ARBA" id="ARBA00001933"/>
    </source>
</evidence>
<name>A0ABQ0JMR9_9VIBR</name>
<keyword evidence="5" id="KW-1185">Reference proteome</keyword>
<evidence type="ECO:0000313" key="5">
    <source>
        <dbReference type="Proteomes" id="UP000029223"/>
    </source>
</evidence>
<dbReference type="GO" id="GO:0008836">
    <property type="term" value="F:diaminopimelate decarboxylase activity"/>
    <property type="evidence" value="ECO:0007669"/>
    <property type="project" value="UniProtKB-EC"/>
</dbReference>
<dbReference type="Proteomes" id="UP000029223">
    <property type="component" value="Unassembled WGS sequence"/>
</dbReference>
<evidence type="ECO:0000256" key="3">
    <source>
        <dbReference type="ARBA" id="ARBA00022898"/>
    </source>
</evidence>
<evidence type="ECO:0000313" key="4">
    <source>
        <dbReference type="EMBL" id="GAL30034.1"/>
    </source>
</evidence>
<comment type="caution">
    <text evidence="4">The sequence shown here is derived from an EMBL/GenBank/DDBJ whole genome shotgun (WGS) entry which is preliminary data.</text>
</comment>
<dbReference type="EC" id="4.1.1.20" evidence="4"/>
<organism evidence="4 5">
    <name type="scientific">Vibrio variabilis</name>
    <dbReference type="NCBI Taxonomy" id="990271"/>
    <lineage>
        <taxon>Bacteria</taxon>
        <taxon>Pseudomonadati</taxon>
        <taxon>Pseudomonadota</taxon>
        <taxon>Gammaproteobacteria</taxon>
        <taxon>Vibrionales</taxon>
        <taxon>Vibrionaceae</taxon>
        <taxon>Vibrio</taxon>
    </lineage>
</organism>
<dbReference type="PANTHER" id="PTHR43727:SF2">
    <property type="entry name" value="GROUP IV DECARBOXYLASE"/>
    <property type="match status" value="1"/>
</dbReference>
<keyword evidence="4" id="KW-0456">Lyase</keyword>
<reference evidence="5" key="2">
    <citation type="submission" date="2014-09" db="EMBL/GenBank/DDBJ databases">
        <authorList>
            <consortium name="NBRP consortium"/>
            <person name="Sawabe T."/>
            <person name="Meirelles P."/>
            <person name="Nakanishi M."/>
            <person name="Sayaka M."/>
            <person name="Hattori M."/>
            <person name="Ohkuma M."/>
        </authorList>
    </citation>
    <scope>NUCLEOTIDE SEQUENCE [LARGE SCALE GENOMIC DNA]</scope>
    <source>
        <strain evidence="5">JCM 19239</strain>
    </source>
</reference>
<sequence length="61" mass="6906">MLEPNDLLAVRSAGAYGFVMSSNYNTRPRVAEVMVDGDKAHLVRKRETLESLWELESILPE</sequence>
<proteinExistence type="predicted"/>
<dbReference type="PANTHER" id="PTHR43727">
    <property type="entry name" value="DIAMINOPIMELATE DECARBOXYLASE"/>
    <property type="match status" value="1"/>
</dbReference>
<gene>
    <name evidence="4" type="ORF">JCM19239_6882</name>
</gene>
<keyword evidence="3" id="KW-0663">Pyridoxal phosphate</keyword>
<comment type="cofactor">
    <cofactor evidence="1">
        <name>pyridoxal 5'-phosphate</name>
        <dbReference type="ChEBI" id="CHEBI:597326"/>
    </cofactor>
</comment>
<dbReference type="InterPro" id="IPR009006">
    <property type="entry name" value="Ala_racemase/Decarboxylase_C"/>
</dbReference>
<evidence type="ECO:0000256" key="2">
    <source>
        <dbReference type="ARBA" id="ARBA00011738"/>
    </source>
</evidence>
<reference evidence="5" key="1">
    <citation type="submission" date="2014-09" db="EMBL/GenBank/DDBJ databases">
        <title>Vibrio variabilis JCM 19239. (C206) whole genome shotgun sequence.</title>
        <authorList>
            <person name="Sawabe T."/>
            <person name="Meirelles P."/>
            <person name="Nakanishi M."/>
            <person name="Sayaka M."/>
            <person name="Hattori M."/>
            <person name="Ohkuma M."/>
        </authorList>
    </citation>
    <scope>NUCLEOTIDE SEQUENCE [LARGE SCALE GENOMIC DNA]</scope>
    <source>
        <strain evidence="5">JCM 19239</strain>
    </source>
</reference>
<dbReference type="Gene3D" id="2.40.37.10">
    <property type="entry name" value="Lyase, Ornithine Decarboxylase, Chain A, domain 1"/>
    <property type="match status" value="1"/>
</dbReference>
<accession>A0ABQ0JMR9</accession>
<dbReference type="EMBL" id="BBMS01000081">
    <property type="protein sequence ID" value="GAL30034.1"/>
    <property type="molecule type" value="Genomic_DNA"/>
</dbReference>
<dbReference type="SUPFAM" id="SSF50621">
    <property type="entry name" value="Alanine racemase C-terminal domain-like"/>
    <property type="match status" value="1"/>
</dbReference>